<reference evidence="10 11" key="1">
    <citation type="submission" date="2012-01" db="EMBL/GenBank/DDBJ databases">
        <title>Improved High-Quality Draft sequence of Saccharomonospora xinjiangensis XJ-54.</title>
        <authorList>
            <consortium name="US DOE Joint Genome Institute"/>
            <person name="Lucas S."/>
            <person name="Han J."/>
            <person name="Lapidus A."/>
            <person name="Cheng J.-F."/>
            <person name="Goodwin L."/>
            <person name="Pitluck S."/>
            <person name="Peters L."/>
            <person name="Mikhailova N."/>
            <person name="Teshima H."/>
            <person name="Detter J.C."/>
            <person name="Han C."/>
            <person name="Tapia R."/>
            <person name="Land M."/>
            <person name="Hauser L."/>
            <person name="Kyrpides N."/>
            <person name="Ivanova N."/>
            <person name="Pagani I."/>
            <person name="Brambilla E.-M."/>
            <person name="Klenk H.-P."/>
            <person name="Woyke T."/>
        </authorList>
    </citation>
    <scope>NUCLEOTIDE SEQUENCE [LARGE SCALE GENOMIC DNA]</scope>
    <source>
        <strain evidence="10 11">XJ-54</strain>
    </source>
</reference>
<feature type="active site" description="Charge relay system" evidence="5 6">
    <location>
        <position position="229"/>
    </location>
</feature>
<dbReference type="InterPro" id="IPR036852">
    <property type="entry name" value="Peptidase_S8/S53_dom_sf"/>
</dbReference>
<comment type="similarity">
    <text evidence="1 6 7">Belongs to the peptidase S8 family.</text>
</comment>
<sequence>MRGQRLRPGIVTAAVVGLAVTAVQPVGFAAEAGAGDVDVTRFARAGGPVVTLVTGDRVVLDDRGGADVLLADGREKVGYTQYFEGDDVYVIPGDAAPLIADGTLDRRLFNVTRLAEVGYHDGARKDVPLLVSYEDASAEVRSRTLADGAAKRVRSLAAIDGAALRAAKTEATRFWDSVRPMLASGGDIEHLWLDAPVRATLAESVPQIGAPEVWQDGHTGEGVRVAVLDTGVDTAHPDLAGAVVETEDFTGSGSVADGHGHGTHVAGTIAGDGTASDGAGRGVAPDADLVVGKVLDDNGSGHESWVLAGMEWSASRARIVNMSLGNGISDDGTSPLAQAVNRLTEETGTLFVIAAGNSGPGESSVEAPGSADAALTVGAVTKDDDLAGFSSRGPRLGDHGIKPDLTAPGQDIVAARAQGTAMGEPVDDAYTTSSGTSMAAPHVAGAAALLAQRHTDWKADRLKTALTSSAAPNPELTVFEQGSGRVDVARAARQPVLASPANLGFGIVEWPRTDDEPISRTVTYTNISDKEVTLDLTGELTGSDGPAPSGMLTVEPATLTIPANGTAEAVVTMDTRKGGPDGRYSGAVTGTADEISVRTPLAVEQEIESYRLDLTVLDRNGESAKDTHAFFVSHSKPWSEGFLDEDGTVSLRLPKDTYYLGVQSGYLPGSETDHTTFVEPSFVMDRDRTLVLDARKSEPVDVTVDEPDAEIGRVELSYLMKTTAYPRAGMIIGGYGLRNTYVMPSETSHETFEFTVETEHARADGQGGFSGSPYAYHLRQSERGRVPSELAYRVHDDDLAEVRSVHTDAGFGTHGERELIAAPLPFSLTEYYTPGVSWTPQLWLRDAASGRSVYQQRTVTFERGQNDSLVWNVPMYGPAFPSGEGTSDWAGRDGDRMWFYLPLHSEQFPMAAGISDLDYGGMRLHRDGELIGESDYLGFNAFLVPPEPGEYTAQVVAERPSLTPLSRRVEAEWTFRSEHTEGDGVLPLLAVRFAPELGDDHVAKAGERVRVPVSVQRNGSGRAPALNALTVEVSFDEGQTWKPAPVRHANGGKAIMVTAPRGADDVSLRAVAVDDQGNRVEQTIIGAYRID</sequence>
<evidence type="ECO:0000256" key="3">
    <source>
        <dbReference type="ARBA" id="ARBA00022801"/>
    </source>
</evidence>
<dbReference type="InterPro" id="IPR051048">
    <property type="entry name" value="Peptidase_S8/S53_subtilisin"/>
</dbReference>
<gene>
    <name evidence="10" type="ORF">SacxiDRAFT_4067</name>
</gene>
<accession>I0V804</accession>
<dbReference type="Proteomes" id="UP000004691">
    <property type="component" value="Unassembled WGS sequence"/>
</dbReference>
<dbReference type="InterPro" id="IPR023828">
    <property type="entry name" value="Peptidase_S8_Ser-AS"/>
</dbReference>
<dbReference type="InterPro" id="IPR022398">
    <property type="entry name" value="Peptidase_S8_His-AS"/>
</dbReference>
<dbReference type="GO" id="GO:0006508">
    <property type="term" value="P:proteolysis"/>
    <property type="evidence" value="ECO:0007669"/>
    <property type="project" value="UniProtKB-KW"/>
</dbReference>
<dbReference type="InterPro" id="IPR015500">
    <property type="entry name" value="Peptidase_S8_subtilisin-rel"/>
</dbReference>
<keyword evidence="2 6" id="KW-0645">Protease</keyword>
<dbReference type="InterPro" id="IPR000209">
    <property type="entry name" value="Peptidase_S8/S53_dom"/>
</dbReference>
<dbReference type="SUPFAM" id="SSF52743">
    <property type="entry name" value="Subtilisin-like"/>
    <property type="match status" value="1"/>
</dbReference>
<dbReference type="OrthoDB" id="9795680at2"/>
<dbReference type="GO" id="GO:0004252">
    <property type="term" value="F:serine-type endopeptidase activity"/>
    <property type="evidence" value="ECO:0007669"/>
    <property type="project" value="UniProtKB-UniRule"/>
</dbReference>
<dbReference type="InterPro" id="IPR023827">
    <property type="entry name" value="Peptidase_S8_Asp-AS"/>
</dbReference>
<evidence type="ECO:0000256" key="1">
    <source>
        <dbReference type="ARBA" id="ARBA00011073"/>
    </source>
</evidence>
<evidence type="ECO:0000256" key="8">
    <source>
        <dbReference type="SAM" id="SignalP"/>
    </source>
</evidence>
<proteinExistence type="inferred from homology"/>
<dbReference type="PROSITE" id="PS00137">
    <property type="entry name" value="SUBTILASE_HIS"/>
    <property type="match status" value="1"/>
</dbReference>
<keyword evidence="4 6" id="KW-0720">Serine protease</keyword>
<evidence type="ECO:0000313" key="10">
    <source>
        <dbReference type="EMBL" id="EID56257.1"/>
    </source>
</evidence>
<dbReference type="Gene3D" id="3.40.50.200">
    <property type="entry name" value="Peptidase S8/S53 domain"/>
    <property type="match status" value="1"/>
</dbReference>
<organism evidence="10 11">
    <name type="scientific">Saccharomonospora xinjiangensis XJ-54</name>
    <dbReference type="NCBI Taxonomy" id="882086"/>
    <lineage>
        <taxon>Bacteria</taxon>
        <taxon>Bacillati</taxon>
        <taxon>Actinomycetota</taxon>
        <taxon>Actinomycetes</taxon>
        <taxon>Pseudonocardiales</taxon>
        <taxon>Pseudonocardiaceae</taxon>
        <taxon>Saccharomonospora</taxon>
    </lineage>
</organism>
<evidence type="ECO:0000256" key="4">
    <source>
        <dbReference type="ARBA" id="ARBA00022825"/>
    </source>
</evidence>
<keyword evidence="3 6" id="KW-0378">Hydrolase</keyword>
<dbReference type="Pfam" id="PF00082">
    <property type="entry name" value="Peptidase_S8"/>
    <property type="match status" value="1"/>
</dbReference>
<dbReference type="PROSITE" id="PS00138">
    <property type="entry name" value="SUBTILASE_SER"/>
    <property type="match status" value="1"/>
</dbReference>
<feature type="active site" description="Charge relay system" evidence="5 6">
    <location>
        <position position="261"/>
    </location>
</feature>
<dbReference type="eggNOG" id="COG1404">
    <property type="taxonomic scope" value="Bacteria"/>
</dbReference>
<protein>
    <submittedName>
        <fullName evidence="10">Subtilisin-like serine protease</fullName>
    </submittedName>
</protein>
<dbReference type="PROSITE" id="PS00136">
    <property type="entry name" value="SUBTILASE_ASP"/>
    <property type="match status" value="1"/>
</dbReference>
<feature type="signal peptide" evidence="8">
    <location>
        <begin position="1"/>
        <end position="29"/>
    </location>
</feature>
<feature type="active site" description="Charge relay system" evidence="5 6">
    <location>
        <position position="437"/>
    </location>
</feature>
<feature type="chain" id="PRO_5003635570" evidence="8">
    <location>
        <begin position="30"/>
        <end position="1091"/>
    </location>
</feature>
<dbReference type="AlphaFoldDB" id="I0V804"/>
<keyword evidence="8" id="KW-0732">Signal</keyword>
<dbReference type="PANTHER" id="PTHR43399:SF4">
    <property type="entry name" value="CELL WALL-ASSOCIATED PROTEASE"/>
    <property type="match status" value="1"/>
</dbReference>
<dbReference type="STRING" id="882086.SacxiDRAFT_4067"/>
<dbReference type="EMBL" id="JH636049">
    <property type="protein sequence ID" value="EID56257.1"/>
    <property type="molecule type" value="Genomic_DNA"/>
</dbReference>
<name>I0V804_9PSEU</name>
<evidence type="ECO:0000259" key="9">
    <source>
        <dbReference type="Pfam" id="PF00082"/>
    </source>
</evidence>
<evidence type="ECO:0000256" key="2">
    <source>
        <dbReference type="ARBA" id="ARBA00022670"/>
    </source>
</evidence>
<keyword evidence="11" id="KW-1185">Reference proteome</keyword>
<evidence type="ECO:0000256" key="6">
    <source>
        <dbReference type="PROSITE-ProRule" id="PRU01240"/>
    </source>
</evidence>
<evidence type="ECO:0000256" key="7">
    <source>
        <dbReference type="RuleBase" id="RU003355"/>
    </source>
</evidence>
<dbReference type="PROSITE" id="PS51892">
    <property type="entry name" value="SUBTILASE"/>
    <property type="match status" value="1"/>
</dbReference>
<evidence type="ECO:0000256" key="5">
    <source>
        <dbReference type="PIRSR" id="PIRSR615500-1"/>
    </source>
</evidence>
<feature type="domain" description="Peptidase S8/S53" evidence="9">
    <location>
        <begin position="220"/>
        <end position="484"/>
    </location>
</feature>
<evidence type="ECO:0000313" key="11">
    <source>
        <dbReference type="Proteomes" id="UP000004691"/>
    </source>
</evidence>
<dbReference type="HOGENOM" id="CLU_007528_0_0_11"/>
<dbReference type="PANTHER" id="PTHR43399">
    <property type="entry name" value="SUBTILISIN-RELATED"/>
    <property type="match status" value="1"/>
</dbReference>
<dbReference type="PRINTS" id="PR00723">
    <property type="entry name" value="SUBTILISIN"/>
</dbReference>